<proteinExistence type="predicted"/>
<dbReference type="GO" id="GO:0006281">
    <property type="term" value="P:DNA repair"/>
    <property type="evidence" value="ECO:0007669"/>
    <property type="project" value="UniProtKB-ARBA"/>
</dbReference>
<dbReference type="CDD" id="cd22343">
    <property type="entry name" value="PDDEXK_lambda_exonuclease-like"/>
    <property type="match status" value="1"/>
</dbReference>
<organism evidence="2">
    <name type="scientific">Pelagomonas calceolata</name>
    <dbReference type="NCBI Taxonomy" id="35677"/>
    <lineage>
        <taxon>Eukaryota</taxon>
        <taxon>Sar</taxon>
        <taxon>Stramenopiles</taxon>
        <taxon>Ochrophyta</taxon>
        <taxon>Pelagophyceae</taxon>
        <taxon>Pelagomonadales</taxon>
        <taxon>Pelagomonadaceae</taxon>
        <taxon>Pelagomonas</taxon>
    </lineage>
</organism>
<dbReference type="InterPro" id="IPR011335">
    <property type="entry name" value="Restrct_endonuc-II-like"/>
</dbReference>
<dbReference type="Proteomes" id="UP000789595">
    <property type="component" value="Unassembled WGS sequence"/>
</dbReference>
<evidence type="ECO:0000313" key="2">
    <source>
        <dbReference type="EMBL" id="CAE0700295.1"/>
    </source>
</evidence>
<name>A0A7S4EAM3_9STRA</name>
<evidence type="ECO:0000313" key="4">
    <source>
        <dbReference type="Proteomes" id="UP000789595"/>
    </source>
</evidence>
<dbReference type="PANTHER" id="PTHR46609:SF6">
    <property type="entry name" value="EXONUCLEASE, PHAGE-TYPE_RECB, C-TERMINAL DOMAIN-CONTAINING PROTEIN-RELATED"/>
    <property type="match status" value="1"/>
</dbReference>
<dbReference type="PANTHER" id="PTHR46609">
    <property type="entry name" value="EXONUCLEASE, PHAGE-TYPE/RECB, C-TERMINAL DOMAIN-CONTAINING PROTEIN"/>
    <property type="match status" value="1"/>
</dbReference>
<dbReference type="InterPro" id="IPR011604">
    <property type="entry name" value="PDDEXK-like_dom_sf"/>
</dbReference>
<dbReference type="EMBL" id="HBIW01018279">
    <property type="protein sequence ID" value="CAE0700295.1"/>
    <property type="molecule type" value="Transcribed_RNA"/>
</dbReference>
<dbReference type="OrthoDB" id="48206at2759"/>
<gene>
    <name evidence="2" type="ORF">PCAL00307_LOCUS15731</name>
    <name evidence="3" type="ORF">PECAL_1P18710</name>
</gene>
<reference evidence="3" key="2">
    <citation type="submission" date="2021-11" db="EMBL/GenBank/DDBJ databases">
        <authorList>
            <consortium name="Genoscope - CEA"/>
            <person name="William W."/>
        </authorList>
    </citation>
    <scope>NUCLEOTIDE SEQUENCE</scope>
</reference>
<accession>A0A7S4EAM3</accession>
<dbReference type="EMBL" id="CAKKNE010000001">
    <property type="protein sequence ID" value="CAH0365431.1"/>
    <property type="molecule type" value="Genomic_DNA"/>
</dbReference>
<sequence>MRARLLASRLCRAVLRPRRQVSDVTNLEIVRQNTALITYADGNTETKDTRTLRQDDAATSAWMLARAALDATASEFACAALDESPFLSRAALLDRKLHGSEARVDTPATRFGQASEPLAVQAYRDKTGFDVRATGLYTCADLRYGASPDGVVVDRATGEEGLLEVKCLYRERKRTFVSAAKPPARFLAQVQGQLALSGHAWCDLVMWIPSHLAIFRVARDAYYWDAVLKPGLVAFSDELRRRRVL</sequence>
<keyword evidence="4" id="KW-1185">Reference proteome</keyword>
<dbReference type="AlphaFoldDB" id="A0A7S4EAM3"/>
<reference evidence="2" key="1">
    <citation type="submission" date="2021-01" db="EMBL/GenBank/DDBJ databases">
        <authorList>
            <person name="Corre E."/>
            <person name="Pelletier E."/>
            <person name="Niang G."/>
            <person name="Scheremetjew M."/>
            <person name="Finn R."/>
            <person name="Kale V."/>
            <person name="Holt S."/>
            <person name="Cochrane G."/>
            <person name="Meng A."/>
            <person name="Brown T."/>
            <person name="Cohen L."/>
        </authorList>
    </citation>
    <scope>NUCLEOTIDE SEQUENCE</scope>
    <source>
        <strain evidence="2">CCMP1756</strain>
    </source>
</reference>
<dbReference type="SUPFAM" id="SSF52980">
    <property type="entry name" value="Restriction endonuclease-like"/>
    <property type="match status" value="1"/>
</dbReference>
<dbReference type="InterPro" id="IPR051703">
    <property type="entry name" value="NF-kappa-B_Signaling_Reg"/>
</dbReference>
<dbReference type="Gene3D" id="3.90.320.10">
    <property type="match status" value="1"/>
</dbReference>
<dbReference type="InterPro" id="IPR019080">
    <property type="entry name" value="YqaJ_viral_recombinase"/>
</dbReference>
<dbReference type="Pfam" id="PF09588">
    <property type="entry name" value="YqaJ"/>
    <property type="match status" value="1"/>
</dbReference>
<evidence type="ECO:0000259" key="1">
    <source>
        <dbReference type="Pfam" id="PF09588"/>
    </source>
</evidence>
<evidence type="ECO:0000313" key="3">
    <source>
        <dbReference type="EMBL" id="CAH0365431.1"/>
    </source>
</evidence>
<protein>
    <recommendedName>
        <fullName evidence="1">YqaJ viral recombinase domain-containing protein</fullName>
    </recommendedName>
</protein>
<feature type="domain" description="YqaJ viral recombinase" evidence="1">
    <location>
        <begin position="62"/>
        <end position="199"/>
    </location>
</feature>